<evidence type="ECO:0000256" key="7">
    <source>
        <dbReference type="SAM" id="SignalP"/>
    </source>
</evidence>
<sequence length="629" mass="71258">MRFRSLLVILSFTLSLVVVGGSVAQESIGPTDTATLKEVVGNRFKIGVGVSERILTDPKCSDLIREQFQILTPENCMKPQGIHPEEDRWNFAAPDRFVTFAKQNNLEVVGHCLVWAKDDRTDEWMKNGKDGNAVSRDELLARIEDHVATVVGRYQETATMWDVVNEALADGDEGYLRESVYSTTAGIDFIETAFRTARKHDPDALLIYNDYNCHFPGKRKKLIRLLTELKERGVPVDAYGMQGHFELGDDSITQLRETFEALRGLGIQIVVSELDIDVVTRGKWWSEDGKYRDELKTYDPYKDGLPYEVERREADQYVALFRLFDEYQETIARVSFWNLHDGQSWLNYFPWDRTNYPLLFDRELKPKPVYDAVIHVLRDANPVQAKPIQANTGHAPHERTDWVSRAAHEQLLRKAKQGKVDIYFQGDSITRRWGGTDYPHLLEHWKKSFHGWNAANFAWGGDNTHNILWRMRNGELDGLSPKIVVLQAGTNNLPWEGAAKQATIDDVVDGVVAIIDEFSQRCPDAAIVLTGLFPRDQNTALTPTIKEINARLHSLAMDRQIRFLNLNAQLTDAEGRFLPGYSSDGLHLERPAYEVWASALRPIFQGILGPPAATDDAPNPTGVPSETDP</sequence>
<keyword evidence="7" id="KW-0732">Signal</keyword>
<dbReference type="GO" id="GO:0031176">
    <property type="term" value="F:endo-1,4-beta-xylanase activity"/>
    <property type="evidence" value="ECO:0007669"/>
    <property type="project" value="UniProtKB-EC"/>
</dbReference>
<dbReference type="PANTHER" id="PTHR31490">
    <property type="entry name" value="GLYCOSYL HYDROLASE"/>
    <property type="match status" value="1"/>
</dbReference>
<keyword evidence="1 5" id="KW-0378">Hydrolase</keyword>
<feature type="signal peptide" evidence="7">
    <location>
        <begin position="1"/>
        <end position="20"/>
    </location>
</feature>
<dbReference type="InterPro" id="IPR001000">
    <property type="entry name" value="GH10_dom"/>
</dbReference>
<reference evidence="9 10" key="1">
    <citation type="submission" date="2019-02" db="EMBL/GenBank/DDBJ databases">
        <title>Deep-cultivation of Planctomycetes and their phenomic and genomic characterization uncovers novel biology.</title>
        <authorList>
            <person name="Wiegand S."/>
            <person name="Jogler M."/>
            <person name="Boedeker C."/>
            <person name="Pinto D."/>
            <person name="Vollmers J."/>
            <person name="Rivas-Marin E."/>
            <person name="Kohn T."/>
            <person name="Peeters S.H."/>
            <person name="Heuer A."/>
            <person name="Rast P."/>
            <person name="Oberbeckmann S."/>
            <person name="Bunk B."/>
            <person name="Jeske O."/>
            <person name="Meyerdierks A."/>
            <person name="Storesund J.E."/>
            <person name="Kallscheuer N."/>
            <person name="Luecker S."/>
            <person name="Lage O.M."/>
            <person name="Pohl T."/>
            <person name="Merkel B.J."/>
            <person name="Hornburger P."/>
            <person name="Mueller R.-W."/>
            <person name="Bruemmer F."/>
            <person name="Labrenz M."/>
            <person name="Spormann A.M."/>
            <person name="Op den Camp H."/>
            <person name="Overmann J."/>
            <person name="Amann R."/>
            <person name="Jetten M.S.M."/>
            <person name="Mascher T."/>
            <person name="Medema M.H."/>
            <person name="Devos D.P."/>
            <person name="Kaster A.-K."/>
            <person name="Ovreas L."/>
            <person name="Rohde M."/>
            <person name="Galperin M.Y."/>
            <person name="Jogler C."/>
        </authorList>
    </citation>
    <scope>NUCLEOTIDE SEQUENCE [LARGE SCALE GENOMIC DNA]</scope>
    <source>
        <strain evidence="9 10">TBK1r</strain>
    </source>
</reference>
<feature type="domain" description="GH10" evidence="8">
    <location>
        <begin position="30"/>
        <end position="376"/>
    </location>
</feature>
<dbReference type="InterPro" id="IPR044846">
    <property type="entry name" value="GH10"/>
</dbReference>
<keyword evidence="4 5" id="KW-0624">Polysaccharide degradation</keyword>
<dbReference type="SUPFAM" id="SSF51445">
    <property type="entry name" value="(Trans)glycosidases"/>
    <property type="match status" value="1"/>
</dbReference>
<dbReference type="PANTHER" id="PTHR31490:SF90">
    <property type="entry name" value="ENDO-1,4-BETA-XYLANASE A"/>
    <property type="match status" value="1"/>
</dbReference>
<evidence type="ECO:0000313" key="9">
    <source>
        <dbReference type="EMBL" id="QDV85515.1"/>
    </source>
</evidence>
<keyword evidence="10" id="KW-1185">Reference proteome</keyword>
<dbReference type="Proteomes" id="UP000318081">
    <property type="component" value="Chromosome"/>
</dbReference>
<dbReference type="InterPro" id="IPR017853">
    <property type="entry name" value="GH"/>
</dbReference>
<comment type="similarity">
    <text evidence="5">Belongs to the glycosyl hydrolase 10 (cellulase F) family.</text>
</comment>
<feature type="compositionally biased region" description="Low complexity" evidence="6">
    <location>
        <begin position="610"/>
        <end position="620"/>
    </location>
</feature>
<evidence type="ECO:0000256" key="5">
    <source>
        <dbReference type="RuleBase" id="RU361174"/>
    </source>
</evidence>
<gene>
    <name evidence="9" type="primary">xylI</name>
    <name evidence="9" type="ORF">TBK1r_45290</name>
</gene>
<dbReference type="EC" id="3.2.1.8" evidence="5"/>
<evidence type="ECO:0000256" key="3">
    <source>
        <dbReference type="ARBA" id="ARBA00023295"/>
    </source>
</evidence>
<feature type="chain" id="PRO_5045697832" description="Beta-xylanase" evidence="7">
    <location>
        <begin position="21"/>
        <end position="629"/>
    </location>
</feature>
<proteinExistence type="inferred from homology"/>
<dbReference type="Pfam" id="PF00331">
    <property type="entry name" value="Glyco_hydro_10"/>
    <property type="match status" value="1"/>
</dbReference>
<dbReference type="Pfam" id="PF13472">
    <property type="entry name" value="Lipase_GDSL_2"/>
    <property type="match status" value="1"/>
</dbReference>
<name>A0ABX5XU07_9BACT</name>
<dbReference type="SMART" id="SM00633">
    <property type="entry name" value="Glyco_10"/>
    <property type="match status" value="1"/>
</dbReference>
<dbReference type="PROSITE" id="PS51760">
    <property type="entry name" value="GH10_2"/>
    <property type="match status" value="1"/>
</dbReference>
<evidence type="ECO:0000259" key="8">
    <source>
        <dbReference type="PROSITE" id="PS51760"/>
    </source>
</evidence>
<dbReference type="PRINTS" id="PR00134">
    <property type="entry name" value="GLHYDRLASE10"/>
</dbReference>
<keyword evidence="2 5" id="KW-0119">Carbohydrate metabolism</keyword>
<evidence type="ECO:0000256" key="1">
    <source>
        <dbReference type="ARBA" id="ARBA00022801"/>
    </source>
</evidence>
<feature type="region of interest" description="Disordered" evidence="6">
    <location>
        <begin position="609"/>
        <end position="629"/>
    </location>
</feature>
<dbReference type="InterPro" id="IPR036514">
    <property type="entry name" value="SGNH_hydro_sf"/>
</dbReference>
<dbReference type="SUPFAM" id="SSF52266">
    <property type="entry name" value="SGNH hydrolase"/>
    <property type="match status" value="1"/>
</dbReference>
<dbReference type="EMBL" id="CP036432">
    <property type="protein sequence ID" value="QDV85515.1"/>
    <property type="molecule type" value="Genomic_DNA"/>
</dbReference>
<dbReference type="Gene3D" id="3.40.50.1110">
    <property type="entry name" value="SGNH hydrolase"/>
    <property type="match status" value="1"/>
</dbReference>
<protein>
    <recommendedName>
        <fullName evidence="5">Beta-xylanase</fullName>
        <ecNumber evidence="5">3.2.1.8</ecNumber>
    </recommendedName>
</protein>
<evidence type="ECO:0000256" key="6">
    <source>
        <dbReference type="SAM" id="MobiDB-lite"/>
    </source>
</evidence>
<evidence type="ECO:0000256" key="2">
    <source>
        <dbReference type="ARBA" id="ARBA00023277"/>
    </source>
</evidence>
<keyword evidence="3 5" id="KW-0326">Glycosidase</keyword>
<evidence type="ECO:0000256" key="4">
    <source>
        <dbReference type="ARBA" id="ARBA00023326"/>
    </source>
</evidence>
<comment type="catalytic activity">
    <reaction evidence="5">
        <text>Endohydrolysis of (1-&gt;4)-beta-D-xylosidic linkages in xylans.</text>
        <dbReference type="EC" id="3.2.1.8"/>
    </reaction>
</comment>
<evidence type="ECO:0000313" key="10">
    <source>
        <dbReference type="Proteomes" id="UP000318081"/>
    </source>
</evidence>
<accession>A0ABX5XU07</accession>
<dbReference type="Gene3D" id="3.20.20.80">
    <property type="entry name" value="Glycosidases"/>
    <property type="match status" value="1"/>
</dbReference>
<dbReference type="RefSeq" id="WP_145215277.1">
    <property type="nucleotide sequence ID" value="NZ_CP036432.1"/>
</dbReference>
<organism evidence="9 10">
    <name type="scientific">Stieleria magnilauensis</name>
    <dbReference type="NCBI Taxonomy" id="2527963"/>
    <lineage>
        <taxon>Bacteria</taxon>
        <taxon>Pseudomonadati</taxon>
        <taxon>Planctomycetota</taxon>
        <taxon>Planctomycetia</taxon>
        <taxon>Pirellulales</taxon>
        <taxon>Pirellulaceae</taxon>
        <taxon>Stieleria</taxon>
    </lineage>
</organism>
<dbReference type="InterPro" id="IPR013830">
    <property type="entry name" value="SGNH_hydro"/>
</dbReference>